<organism evidence="2 3">
    <name type="scientific">Trichomalopsis sarcophagae</name>
    <dbReference type="NCBI Taxonomy" id="543379"/>
    <lineage>
        <taxon>Eukaryota</taxon>
        <taxon>Metazoa</taxon>
        <taxon>Ecdysozoa</taxon>
        <taxon>Arthropoda</taxon>
        <taxon>Hexapoda</taxon>
        <taxon>Insecta</taxon>
        <taxon>Pterygota</taxon>
        <taxon>Neoptera</taxon>
        <taxon>Endopterygota</taxon>
        <taxon>Hymenoptera</taxon>
        <taxon>Apocrita</taxon>
        <taxon>Proctotrupomorpha</taxon>
        <taxon>Chalcidoidea</taxon>
        <taxon>Pteromalidae</taxon>
        <taxon>Pteromalinae</taxon>
        <taxon>Trichomalopsis</taxon>
    </lineage>
</organism>
<gene>
    <name evidence="2" type="ORF">TSAR_013537</name>
</gene>
<keyword evidence="3" id="KW-1185">Reference proteome</keyword>
<evidence type="ECO:0000259" key="1">
    <source>
        <dbReference type="Pfam" id="PF21789"/>
    </source>
</evidence>
<accession>A0A232EFB6</accession>
<comment type="caution">
    <text evidence="2">The sequence shown here is derived from an EMBL/GenBank/DDBJ whole genome shotgun (WGS) entry which is preliminary data.</text>
</comment>
<dbReference type="Pfam" id="PF21789">
    <property type="entry name" value="TNP-like_RNaseH_C"/>
    <property type="match status" value="1"/>
</dbReference>
<protein>
    <recommendedName>
        <fullName evidence="1">Transposable element P transposase-like RNase H C-terminal domain-containing protein</fullName>
    </recommendedName>
</protein>
<evidence type="ECO:0000313" key="2">
    <source>
        <dbReference type="EMBL" id="OXU17012.1"/>
    </source>
</evidence>
<evidence type="ECO:0000313" key="3">
    <source>
        <dbReference type="Proteomes" id="UP000215335"/>
    </source>
</evidence>
<dbReference type="EMBL" id="NNAY01005092">
    <property type="protein sequence ID" value="OXU17012.1"/>
    <property type="molecule type" value="Genomic_DNA"/>
</dbReference>
<dbReference type="Proteomes" id="UP000215335">
    <property type="component" value="Unassembled WGS sequence"/>
</dbReference>
<dbReference type="AlphaFoldDB" id="A0A232EFB6"/>
<name>A0A232EFB6_9HYME</name>
<sequence>MTSGRNLDCFNSLILTINGILELWDQLKAENASYLLTSRLNQDKIKNFFGSMRSRSGHNDNPTVMQFRNDLKNSAMNQRIDDWFIHRDAELLLIDEL</sequence>
<dbReference type="InterPro" id="IPR048367">
    <property type="entry name" value="TNP-like_RNaseH_C"/>
</dbReference>
<reference evidence="2 3" key="1">
    <citation type="journal article" date="2017" name="Curr. Biol.">
        <title>The Evolution of Venom by Co-option of Single-Copy Genes.</title>
        <authorList>
            <person name="Martinson E.O."/>
            <person name="Mrinalini"/>
            <person name="Kelkar Y.D."/>
            <person name="Chang C.H."/>
            <person name="Werren J.H."/>
        </authorList>
    </citation>
    <scope>NUCLEOTIDE SEQUENCE [LARGE SCALE GENOMIC DNA]</scope>
    <source>
        <strain evidence="2 3">Alberta</strain>
        <tissue evidence="2">Whole body</tissue>
    </source>
</reference>
<feature type="domain" description="Transposable element P transposase-like RNase H C-terminal" evidence="1">
    <location>
        <begin position="39"/>
        <end position="68"/>
    </location>
</feature>
<proteinExistence type="predicted"/>